<reference evidence="2 3" key="1">
    <citation type="submission" date="2020-11" db="EMBL/GenBank/DDBJ databases">
        <title>Description of Pontivivens ytuae sp. nov. isolated from deep sea sediment of Mariana Trench.</title>
        <authorList>
            <person name="Wang Z."/>
            <person name="Sun Q.-L."/>
            <person name="Xu X.-D."/>
            <person name="Tang Y.-Z."/>
            <person name="Zhang J."/>
        </authorList>
    </citation>
    <scope>NUCLEOTIDE SEQUENCE [LARGE SCALE GENOMIC DNA]</scope>
    <source>
        <strain evidence="2 3">MT2928</strain>
    </source>
</reference>
<dbReference type="AlphaFoldDB" id="A0A7S9LQL4"/>
<dbReference type="RefSeq" id="WP_196102700.1">
    <property type="nucleotide sequence ID" value="NZ_CP064942.1"/>
</dbReference>
<name>A0A7S9LQL4_9RHOB</name>
<sequence>MPHVSITGLTLKGPWHLPWFWRHTLASVASVRRSEGLISFDARQVGRTHHTLTVWEDAAAMRRFFAGPAHRRAMRGWRRHGTGRVLGYTTDAPPGWDEALMRLARDGRQL</sequence>
<proteinExistence type="predicted"/>
<dbReference type="EMBL" id="CP064942">
    <property type="protein sequence ID" value="QPH53491.1"/>
    <property type="molecule type" value="Genomic_DNA"/>
</dbReference>
<dbReference type="SUPFAM" id="SSF54909">
    <property type="entry name" value="Dimeric alpha+beta barrel"/>
    <property type="match status" value="1"/>
</dbReference>
<accession>A0A7S9LQL4</accession>
<organism evidence="2 3">
    <name type="scientific">Pontivivens ytuae</name>
    <dbReference type="NCBI Taxonomy" id="2789856"/>
    <lineage>
        <taxon>Bacteria</taxon>
        <taxon>Pseudomonadati</taxon>
        <taxon>Pseudomonadota</taxon>
        <taxon>Alphaproteobacteria</taxon>
        <taxon>Rhodobacterales</taxon>
        <taxon>Paracoccaceae</taxon>
        <taxon>Pontivivens</taxon>
    </lineage>
</organism>
<dbReference type="KEGG" id="poz:I0K15_17145"/>
<feature type="domain" description="ABM" evidence="1">
    <location>
        <begin position="25"/>
        <end position="75"/>
    </location>
</feature>
<protein>
    <recommendedName>
        <fullName evidence="1">ABM domain-containing protein</fullName>
    </recommendedName>
</protein>
<dbReference type="Pfam" id="PF03992">
    <property type="entry name" value="ABM"/>
    <property type="match status" value="1"/>
</dbReference>
<dbReference type="InterPro" id="IPR007138">
    <property type="entry name" value="ABM_dom"/>
</dbReference>
<evidence type="ECO:0000313" key="2">
    <source>
        <dbReference type="EMBL" id="QPH53491.1"/>
    </source>
</evidence>
<keyword evidence="3" id="KW-1185">Reference proteome</keyword>
<evidence type="ECO:0000313" key="3">
    <source>
        <dbReference type="Proteomes" id="UP000594800"/>
    </source>
</evidence>
<gene>
    <name evidence="2" type="ORF">I0K15_17145</name>
</gene>
<dbReference type="Proteomes" id="UP000594800">
    <property type="component" value="Chromosome"/>
</dbReference>
<dbReference type="InterPro" id="IPR011008">
    <property type="entry name" value="Dimeric_a/b-barrel"/>
</dbReference>
<evidence type="ECO:0000259" key="1">
    <source>
        <dbReference type="Pfam" id="PF03992"/>
    </source>
</evidence>